<dbReference type="EMBL" id="VWNA01000002">
    <property type="protein sequence ID" value="MQT14884.1"/>
    <property type="molecule type" value="Genomic_DNA"/>
</dbReference>
<dbReference type="EC" id="2.6.1.37" evidence="7"/>
<sequence length="381" mass="41701">MPRNILLTPGPATTSVRVKQAQVVADICPREIDFGRLQASIGERLVEIVHGQGTHEAVLFAGSGTCAVEACISSLMPPSGRILVMVNGAYGARIREMCRLHLRPDQVVLSEVGFDEVPDIGAIGRMLAADRTITHVVAVHHETTTGVLNPVEALSRTTAALGVTLIVDAMSSYAGIPIDLRESPFDFLISSSNKCLQGMAGISFVIGRSTLLTPPPDHRPRSLYLDLYAQHRGFRDTLQMRFTPPVQVLYALDAALDEYFEETGAERHARYSRCWDTLVHGMQEIGFALAVPDLPQSKLLTTFLSPRHPRFSFAAMHDALLAEGFTIYPGKVGEIDCFRLANIGAIDVPDIVAFLRALRLYLKTQSIDLKSTERTPLVKVS</sequence>
<proteinExistence type="inferred from homology"/>
<evidence type="ECO:0000256" key="2">
    <source>
        <dbReference type="ARBA" id="ARBA00022576"/>
    </source>
</evidence>
<keyword evidence="12" id="KW-1185">Reference proteome</keyword>
<reference evidence="11 12" key="1">
    <citation type="submission" date="2019-09" db="EMBL/GenBank/DDBJ databases">
        <title>Segnochrobactrum spirostomi gen. nov., sp. nov., isolated from the ciliate Spirostomum cf. yagiui and description of a novel family, Segnochrobactraceae fam. nov. within the order Rhizobiales of the class Alphaproteobacteria.</title>
        <authorList>
            <person name="Akter S."/>
            <person name="Shazib S.U.A."/>
            <person name="Shin M.K."/>
        </authorList>
    </citation>
    <scope>NUCLEOTIDE SEQUENCE [LARGE SCALE GENOMIC DNA]</scope>
    <source>
        <strain evidence="11 12">Sp-1</strain>
    </source>
</reference>
<dbReference type="InterPro" id="IPR015422">
    <property type="entry name" value="PyrdxlP-dep_Trfase_small"/>
</dbReference>
<feature type="binding site" evidence="8">
    <location>
        <position position="339"/>
    </location>
    <ligand>
        <name>substrate</name>
    </ligand>
</feature>
<dbReference type="SUPFAM" id="SSF53383">
    <property type="entry name" value="PLP-dependent transferases"/>
    <property type="match status" value="1"/>
</dbReference>
<evidence type="ECO:0000256" key="5">
    <source>
        <dbReference type="ARBA" id="ARBA00023317"/>
    </source>
</evidence>
<evidence type="ECO:0000256" key="9">
    <source>
        <dbReference type="PIRSR" id="PIRSR000524-50"/>
    </source>
</evidence>
<evidence type="ECO:0000313" key="11">
    <source>
        <dbReference type="EMBL" id="MQT14884.1"/>
    </source>
</evidence>
<dbReference type="GO" id="GO:0047304">
    <property type="term" value="F:2-aminoethylphosphonate-pyruvate transaminase activity"/>
    <property type="evidence" value="ECO:0007669"/>
    <property type="project" value="UniProtKB-UniRule"/>
</dbReference>
<accession>A0A6A7Y6L2</accession>
<dbReference type="Proteomes" id="UP000332515">
    <property type="component" value="Unassembled WGS sequence"/>
</dbReference>
<evidence type="ECO:0000256" key="7">
    <source>
        <dbReference type="HAMAP-Rule" id="MF_01376"/>
    </source>
</evidence>
<dbReference type="PANTHER" id="PTHR42778">
    <property type="entry name" value="2-AMINOETHYLPHOSPHONATE--PYRUVATE TRANSAMINASE"/>
    <property type="match status" value="1"/>
</dbReference>
<evidence type="ECO:0000313" key="12">
    <source>
        <dbReference type="Proteomes" id="UP000332515"/>
    </source>
</evidence>
<feature type="modified residue" description="N6-(pyridoxal phosphate)lysine" evidence="7 9">
    <location>
        <position position="194"/>
    </location>
</feature>
<dbReference type="InterPro" id="IPR015421">
    <property type="entry name" value="PyrdxlP-dep_Trfase_major"/>
</dbReference>
<dbReference type="Gene3D" id="3.90.1150.10">
    <property type="entry name" value="Aspartate Aminotransferase, domain 1"/>
    <property type="match status" value="1"/>
</dbReference>
<evidence type="ECO:0000256" key="6">
    <source>
        <dbReference type="ARBA" id="ARBA00049460"/>
    </source>
</evidence>
<evidence type="ECO:0000256" key="4">
    <source>
        <dbReference type="ARBA" id="ARBA00022898"/>
    </source>
</evidence>
<evidence type="ECO:0000256" key="8">
    <source>
        <dbReference type="PIRSR" id="PIRSR000524-1"/>
    </source>
</evidence>
<keyword evidence="4 7" id="KW-0663">Pyridoxal phosphate</keyword>
<comment type="function">
    <text evidence="7">Involved in phosphonate degradation.</text>
</comment>
<evidence type="ECO:0000259" key="10">
    <source>
        <dbReference type="Pfam" id="PF00266"/>
    </source>
</evidence>
<organism evidence="11 12">
    <name type="scientific">Segnochrobactrum spirostomi</name>
    <dbReference type="NCBI Taxonomy" id="2608987"/>
    <lineage>
        <taxon>Bacteria</taxon>
        <taxon>Pseudomonadati</taxon>
        <taxon>Pseudomonadota</taxon>
        <taxon>Alphaproteobacteria</taxon>
        <taxon>Hyphomicrobiales</taxon>
        <taxon>Segnochrobactraceae</taxon>
        <taxon>Segnochrobactrum</taxon>
    </lineage>
</organism>
<dbReference type="InterPro" id="IPR015424">
    <property type="entry name" value="PyrdxlP-dep_Trfase"/>
</dbReference>
<comment type="subunit">
    <text evidence="7">Homodimer.</text>
</comment>
<dbReference type="AlphaFoldDB" id="A0A6A7Y6L2"/>
<gene>
    <name evidence="7" type="primary">phnW</name>
    <name evidence="11" type="ORF">F0357_19955</name>
</gene>
<dbReference type="NCBIfam" id="NF010006">
    <property type="entry name" value="PRK13479.1"/>
    <property type="match status" value="1"/>
</dbReference>
<comment type="caution">
    <text evidence="11">The sequence shown here is derived from an EMBL/GenBank/DDBJ whole genome shotgun (WGS) entry which is preliminary data.</text>
</comment>
<dbReference type="PIRSF" id="PIRSF000524">
    <property type="entry name" value="SPT"/>
    <property type="match status" value="1"/>
</dbReference>
<evidence type="ECO:0000256" key="3">
    <source>
        <dbReference type="ARBA" id="ARBA00022679"/>
    </source>
</evidence>
<dbReference type="Pfam" id="PF00266">
    <property type="entry name" value="Aminotran_5"/>
    <property type="match status" value="1"/>
</dbReference>
<protein>
    <recommendedName>
        <fullName evidence="7">2-aminoethylphosphonate--pyruvate transaminase</fullName>
        <ecNumber evidence="7">2.6.1.37</ecNumber>
    </recommendedName>
    <alternativeName>
        <fullName evidence="7">2-aminoethylphosphonate aminotransferase</fullName>
    </alternativeName>
    <alternativeName>
        <fullName evidence="7">AEP transaminase</fullName>
        <shortName evidence="7">AEPT</shortName>
    </alternativeName>
</protein>
<comment type="similarity">
    <text evidence="7">Belongs to the class-V pyridoxal-phosphate-dependent aminotransferase family. PhnW subfamily.</text>
</comment>
<dbReference type="Gene3D" id="3.40.640.10">
    <property type="entry name" value="Type I PLP-dependent aspartate aminotransferase-like (Major domain)"/>
    <property type="match status" value="1"/>
</dbReference>
<keyword evidence="5 7" id="KW-0670">Pyruvate</keyword>
<dbReference type="PANTHER" id="PTHR42778:SF1">
    <property type="entry name" value="2-AMINOETHYLPHOSPHONATE--PYRUVATE TRANSAMINASE"/>
    <property type="match status" value="1"/>
</dbReference>
<dbReference type="InterPro" id="IPR012703">
    <property type="entry name" value="NH2EtPonate_pyrv_transaminase"/>
</dbReference>
<dbReference type="HAMAP" id="MF_01376">
    <property type="entry name" value="PhnW_aminotrans_5"/>
    <property type="match status" value="1"/>
</dbReference>
<keyword evidence="3 7" id="KW-0808">Transferase</keyword>
<name>A0A6A7Y6L2_9HYPH</name>
<dbReference type="InterPro" id="IPR000192">
    <property type="entry name" value="Aminotrans_V_dom"/>
</dbReference>
<dbReference type="GO" id="GO:0019700">
    <property type="term" value="P:organic phosphonate catabolic process"/>
    <property type="evidence" value="ECO:0007669"/>
    <property type="project" value="InterPro"/>
</dbReference>
<feature type="domain" description="Aminotransferase class V" evidence="10">
    <location>
        <begin position="54"/>
        <end position="287"/>
    </location>
</feature>
<comment type="cofactor">
    <cofactor evidence="1 7 9">
        <name>pyridoxal 5'-phosphate</name>
        <dbReference type="ChEBI" id="CHEBI:597326"/>
    </cofactor>
</comment>
<evidence type="ECO:0000256" key="1">
    <source>
        <dbReference type="ARBA" id="ARBA00001933"/>
    </source>
</evidence>
<comment type="catalytic activity">
    <reaction evidence="6 7">
        <text>(2-aminoethyl)phosphonate + pyruvate = phosphonoacetaldehyde + L-alanine</text>
        <dbReference type="Rhea" id="RHEA:17021"/>
        <dbReference type="ChEBI" id="CHEBI:15361"/>
        <dbReference type="ChEBI" id="CHEBI:57418"/>
        <dbReference type="ChEBI" id="CHEBI:57972"/>
        <dbReference type="ChEBI" id="CHEBI:58383"/>
        <dbReference type="EC" id="2.6.1.37"/>
    </reaction>
</comment>
<dbReference type="InterPro" id="IPR024169">
    <property type="entry name" value="SP_NH2Trfase/AEP_transaminase"/>
</dbReference>
<keyword evidence="2 7" id="KW-0032">Aminotransferase</keyword>
<dbReference type="NCBIfam" id="TIGR03301">
    <property type="entry name" value="PhnW-AepZ"/>
    <property type="match status" value="1"/>
</dbReference>